<dbReference type="AlphaFoldDB" id="A0AAF0U2T5"/>
<protein>
    <submittedName>
        <fullName evidence="1">Uncharacterized protein</fullName>
    </submittedName>
</protein>
<sequence length="66" mass="7819">FPLSEPLTKLTQKEVKFQWTIAYEGRFQELRYKMTSTPVPTLQDGQKGNVMYYYASRISLVYVLKH</sequence>
<proteinExistence type="predicted"/>
<dbReference type="InterPro" id="IPR043128">
    <property type="entry name" value="Rev_trsase/Diguanyl_cyclase"/>
</dbReference>
<dbReference type="SUPFAM" id="SSF56672">
    <property type="entry name" value="DNA/RNA polymerases"/>
    <property type="match status" value="1"/>
</dbReference>
<dbReference type="InterPro" id="IPR043502">
    <property type="entry name" value="DNA/RNA_pol_sf"/>
</dbReference>
<gene>
    <name evidence="1" type="ORF">MTR67_031618</name>
</gene>
<dbReference type="Proteomes" id="UP001234989">
    <property type="component" value="Chromosome 7"/>
</dbReference>
<dbReference type="EMBL" id="CP133618">
    <property type="protein sequence ID" value="WMV38233.1"/>
    <property type="molecule type" value="Genomic_DNA"/>
</dbReference>
<name>A0AAF0U2T5_SOLVR</name>
<organism evidence="1 2">
    <name type="scientific">Solanum verrucosum</name>
    <dbReference type="NCBI Taxonomy" id="315347"/>
    <lineage>
        <taxon>Eukaryota</taxon>
        <taxon>Viridiplantae</taxon>
        <taxon>Streptophyta</taxon>
        <taxon>Embryophyta</taxon>
        <taxon>Tracheophyta</taxon>
        <taxon>Spermatophyta</taxon>
        <taxon>Magnoliopsida</taxon>
        <taxon>eudicotyledons</taxon>
        <taxon>Gunneridae</taxon>
        <taxon>Pentapetalae</taxon>
        <taxon>asterids</taxon>
        <taxon>lamiids</taxon>
        <taxon>Solanales</taxon>
        <taxon>Solanaceae</taxon>
        <taxon>Solanoideae</taxon>
        <taxon>Solaneae</taxon>
        <taxon>Solanum</taxon>
    </lineage>
</organism>
<reference evidence="1" key="1">
    <citation type="submission" date="2023-08" db="EMBL/GenBank/DDBJ databases">
        <title>A de novo genome assembly of Solanum verrucosum Schlechtendal, a Mexican diploid species geographically isolated from the other diploid A-genome species in potato relatives.</title>
        <authorList>
            <person name="Hosaka K."/>
        </authorList>
    </citation>
    <scope>NUCLEOTIDE SEQUENCE</scope>
    <source>
        <tissue evidence="1">Young leaves</tissue>
    </source>
</reference>
<accession>A0AAF0U2T5</accession>
<feature type="non-terminal residue" evidence="1">
    <location>
        <position position="1"/>
    </location>
</feature>
<evidence type="ECO:0000313" key="1">
    <source>
        <dbReference type="EMBL" id="WMV38233.1"/>
    </source>
</evidence>
<evidence type="ECO:0000313" key="2">
    <source>
        <dbReference type="Proteomes" id="UP001234989"/>
    </source>
</evidence>
<keyword evidence="2" id="KW-1185">Reference proteome</keyword>
<dbReference type="Gene3D" id="3.30.70.270">
    <property type="match status" value="1"/>
</dbReference>